<dbReference type="GO" id="GO:0046872">
    <property type="term" value="F:metal ion binding"/>
    <property type="evidence" value="ECO:0007669"/>
    <property type="project" value="UniProtKB-KW"/>
</dbReference>
<keyword evidence="4" id="KW-1185">Reference proteome</keyword>
<dbReference type="SUPFAM" id="SSF63411">
    <property type="entry name" value="LuxS/MPP-like metallohydrolase"/>
    <property type="match status" value="2"/>
</dbReference>
<dbReference type="GeneID" id="5230587"/>
<dbReference type="STRING" id="379508.A5E6S7"/>
<evidence type="ECO:0000313" key="4">
    <source>
        <dbReference type="Proteomes" id="UP000001996"/>
    </source>
</evidence>
<evidence type="ECO:0000313" key="3">
    <source>
        <dbReference type="EMBL" id="EDK47135.1"/>
    </source>
</evidence>
<dbReference type="PANTHER" id="PTHR43690:SF18">
    <property type="entry name" value="INSULIN-DEGRADING ENZYME-RELATED"/>
    <property type="match status" value="1"/>
</dbReference>
<feature type="region of interest" description="Disordered" evidence="2">
    <location>
        <begin position="314"/>
        <end position="374"/>
    </location>
</feature>
<protein>
    <submittedName>
        <fullName evidence="3">Uncharacterized protein</fullName>
    </submittedName>
</protein>
<reference evidence="3 4" key="1">
    <citation type="journal article" date="2009" name="Nature">
        <title>Evolution of pathogenicity and sexual reproduction in eight Candida genomes.</title>
        <authorList>
            <person name="Butler G."/>
            <person name="Rasmussen M.D."/>
            <person name="Lin M.F."/>
            <person name="Santos M.A."/>
            <person name="Sakthikumar S."/>
            <person name="Munro C.A."/>
            <person name="Rheinbay E."/>
            <person name="Grabherr M."/>
            <person name="Forche A."/>
            <person name="Reedy J.L."/>
            <person name="Agrafioti I."/>
            <person name="Arnaud M.B."/>
            <person name="Bates S."/>
            <person name="Brown A.J."/>
            <person name="Brunke S."/>
            <person name="Costanzo M.C."/>
            <person name="Fitzpatrick D.A."/>
            <person name="de Groot P.W."/>
            <person name="Harris D."/>
            <person name="Hoyer L.L."/>
            <person name="Hube B."/>
            <person name="Klis F.M."/>
            <person name="Kodira C."/>
            <person name="Lennard N."/>
            <person name="Logue M.E."/>
            <person name="Martin R."/>
            <person name="Neiman A.M."/>
            <person name="Nikolaou E."/>
            <person name="Quail M.A."/>
            <person name="Quinn J."/>
            <person name="Santos M.C."/>
            <person name="Schmitzberger F.F."/>
            <person name="Sherlock G."/>
            <person name="Shah P."/>
            <person name="Silverstein K.A."/>
            <person name="Skrzypek M.S."/>
            <person name="Soll D."/>
            <person name="Staggs R."/>
            <person name="Stansfield I."/>
            <person name="Stumpf M.P."/>
            <person name="Sudbery P.E."/>
            <person name="Srikantha T."/>
            <person name="Zeng Q."/>
            <person name="Berman J."/>
            <person name="Berriman M."/>
            <person name="Heitman J."/>
            <person name="Gow N.A."/>
            <person name="Lorenz M.C."/>
            <person name="Birren B.W."/>
            <person name="Kellis M."/>
            <person name="Cuomo C.A."/>
        </authorList>
    </citation>
    <scope>NUCLEOTIDE SEQUENCE [LARGE SCALE GENOMIC DNA]</scope>
    <source>
        <strain evidence="4">ATCC 11503 / BCRC 21390 / CBS 2605 / JCM 1781 / NBRC 1676 / NRRL YB-4239</strain>
    </source>
</reference>
<organism evidence="3 4">
    <name type="scientific">Lodderomyces elongisporus (strain ATCC 11503 / CBS 2605 / JCM 1781 / NBRC 1676 / NRRL YB-4239)</name>
    <name type="common">Yeast</name>
    <name type="synonym">Saccharomyces elongisporus</name>
    <dbReference type="NCBI Taxonomy" id="379508"/>
    <lineage>
        <taxon>Eukaryota</taxon>
        <taxon>Fungi</taxon>
        <taxon>Dikarya</taxon>
        <taxon>Ascomycota</taxon>
        <taxon>Saccharomycotina</taxon>
        <taxon>Pichiomycetes</taxon>
        <taxon>Debaryomycetaceae</taxon>
        <taxon>Candida/Lodderomyces clade</taxon>
        <taxon>Lodderomyces</taxon>
    </lineage>
</organism>
<dbReference type="Proteomes" id="UP000001996">
    <property type="component" value="Unassembled WGS sequence"/>
</dbReference>
<feature type="compositionally biased region" description="Basic residues" evidence="2">
    <location>
        <begin position="320"/>
        <end position="330"/>
    </location>
</feature>
<gene>
    <name evidence="3" type="ORF">LELG_05316</name>
</gene>
<dbReference type="OMA" id="ITHNGIC"/>
<name>A5E6S7_LODEL</name>
<dbReference type="EMBL" id="CH981532">
    <property type="protein sequence ID" value="EDK47135.1"/>
    <property type="molecule type" value="Genomic_DNA"/>
</dbReference>
<dbReference type="PANTHER" id="PTHR43690">
    <property type="entry name" value="NARDILYSIN"/>
    <property type="match status" value="1"/>
</dbReference>
<sequence>MDFFTATELHSNFQRSQLHLHRNSRYIKLSNGLRVLLISDSHSPITAASICIGVGKFTDPEKFPELAHFCNQMIFLGKHNNNVDFDFDCAFDFDFDYDVDTDVKNENAKVNLNLNVTESVLKTHHSSVIASSTSSSHDFCARLRKMGGKFHLNTLGDQSTFQFEVPLNNASFISKDDGESDLTNLFKTFSSGFKQSQLQFNEKWINLELSSIENKHHESGEITHNGICASRDKLLFYGMRLLANEQHPFRKIATETTTEKKMETLKNKKLKQEMMNHYEKHFVAEKMVLVLKSSLSLNQLQKLAIAHFGDIPSESEYGKSKRKGNRRHSRSSTNSSSSSGSSSGSSKNGNSRLGVGYKLGRSPNMETKSSCSSSPISTFLNEFNSNGEMEVYPLGYNNQVLWIKQYPKQQQKSNLLPQEQEKGQQQQQLLPLPLPPPLLLLRRRHHHHDYQNQNQYEKQARLVFPIYQLNETFFEKVWCSVLGDQSPASLSYYLQHELKVINSLHVHMSKFTRENQALLIDLEYKSSCDLNVIICAIWNLIEQLLNAHPKLVHAMLLEYSRIFKFQACFAAPGTCLLSSGDEVSRYAKQIQYGIDPKDIFIGEECAKQNIDATTFINRTKEIFIQQVPNLIIIDDECSHMIALPSDDTRFIQGPIYNFEYALMSLKYTIDETVFPIYRFLVPNKYIKHTREELDLLLEDSANYTQLYPPDIVEDSSPQMIDHSISYEVWHSKLKSSDRRITVSFLIELSERPNLIQTIISTELIAQYLGEQLKIEFHHAELALLSWGIYANFVNRPSLAFEVHGPDMIGFESFLYDFIKRTKELLSTFEPEYKEFVRLKTDARAYFASTGYWLNANKANNKEDVDDIDDVNNDDVFVDKQIIVESTKYLEHSVISVDEIFDQLELLNKQDIKVVSNEYVYGIKRTFILVSGSFGGSGVSGNFGCSGGNGLGLGATKSTLTVHTICDIINILTSHKRVYMEHLAFEQPQSILLEPGTNDVVKIGNSVLSHNNSDVVYYYLQMCQRRNKYTLAVVEFLAYLLNREAKAYFHRIRKKQQKQQIRGYRVSSGIRTNKQTVGIYIYVKNDHRKCAGIQKYHYCGSSHSQIKVEIENMLNDWEKRLMAISSDELRYQIDQYNKFRLNINGKVEREVGENNNHSILSNALVSTRPNFSSANIVMHKLHQTNWENILTKNYDDFESLRRHHMEYLTDWDVESIHSFFKKHVSVRSTWRSVLIVSLVFNNDICNNNNNNSNNNNNNNNNNNDSNEARDIDGNTTKRVGDLKKQGLLEGRSLSLKGMLRGLHLY</sequence>
<evidence type="ECO:0000256" key="2">
    <source>
        <dbReference type="SAM" id="MobiDB-lite"/>
    </source>
</evidence>
<keyword evidence="1" id="KW-0479">Metal-binding</keyword>
<dbReference type="Gene3D" id="3.30.830.10">
    <property type="entry name" value="Metalloenzyme, LuxS/M16 peptidase-like"/>
    <property type="match status" value="2"/>
</dbReference>
<feature type="compositionally biased region" description="Low complexity" evidence="2">
    <location>
        <begin position="331"/>
        <end position="352"/>
    </location>
</feature>
<accession>A5E6S7</accession>
<dbReference type="InterPro" id="IPR011249">
    <property type="entry name" value="Metalloenz_LuxS/M16"/>
</dbReference>
<dbReference type="eggNOG" id="KOG0959">
    <property type="taxonomic scope" value="Eukaryota"/>
</dbReference>
<dbReference type="InParanoid" id="A5E6S7"/>
<feature type="compositionally biased region" description="Low complexity" evidence="2">
    <location>
        <begin position="1247"/>
        <end position="1264"/>
    </location>
</feature>
<dbReference type="VEuPathDB" id="FungiDB:LELG_05316"/>
<dbReference type="KEGG" id="lel:PVL30_002411"/>
<dbReference type="HOGENOM" id="CLU_008088_0_0_1"/>
<proteinExistence type="predicted"/>
<dbReference type="OrthoDB" id="952271at2759"/>
<feature type="region of interest" description="Disordered" evidence="2">
    <location>
        <begin position="1247"/>
        <end position="1276"/>
    </location>
</feature>
<dbReference type="InterPro" id="IPR050626">
    <property type="entry name" value="Peptidase_M16"/>
</dbReference>
<evidence type="ECO:0000256" key="1">
    <source>
        <dbReference type="ARBA" id="ARBA00022723"/>
    </source>
</evidence>